<dbReference type="InterPro" id="IPR014153">
    <property type="entry name" value="Ds_break_AddB"/>
</dbReference>
<dbReference type="SUPFAM" id="SSF52540">
    <property type="entry name" value="P-loop containing nucleoside triphosphate hydrolases"/>
    <property type="match status" value="1"/>
</dbReference>
<dbReference type="NCBIfam" id="TIGR02786">
    <property type="entry name" value="addB_alphas"/>
    <property type="match status" value="1"/>
</dbReference>
<keyword evidence="2" id="KW-0547">Nucleotide-binding</keyword>
<evidence type="ECO:0000313" key="2">
    <source>
        <dbReference type="EMBL" id="MDR6532116.1"/>
    </source>
</evidence>
<dbReference type="GO" id="GO:0003678">
    <property type="term" value="F:DNA helicase activity"/>
    <property type="evidence" value="ECO:0007669"/>
    <property type="project" value="UniProtKB-EC"/>
</dbReference>
<feature type="domain" description="PD-(D/E)XK endonuclease-like" evidence="1">
    <location>
        <begin position="722"/>
        <end position="961"/>
    </location>
</feature>
<dbReference type="EC" id="3.6.4.12" evidence="2"/>
<dbReference type="Proteomes" id="UP001262754">
    <property type="component" value="Unassembled WGS sequence"/>
</dbReference>
<organism evidence="2 3">
    <name type="scientific">Caulobacter rhizosphaerae</name>
    <dbReference type="NCBI Taxonomy" id="2010972"/>
    <lineage>
        <taxon>Bacteria</taxon>
        <taxon>Pseudomonadati</taxon>
        <taxon>Pseudomonadota</taxon>
        <taxon>Alphaproteobacteria</taxon>
        <taxon>Caulobacterales</taxon>
        <taxon>Caulobacteraceae</taxon>
        <taxon>Caulobacter</taxon>
    </lineage>
</organism>
<gene>
    <name evidence="2" type="ORF">J2800_002872</name>
</gene>
<dbReference type="Pfam" id="PF12705">
    <property type="entry name" value="PDDEXK_1"/>
    <property type="match status" value="1"/>
</dbReference>
<dbReference type="GO" id="GO:0016787">
    <property type="term" value="F:hydrolase activity"/>
    <property type="evidence" value="ECO:0007669"/>
    <property type="project" value="UniProtKB-KW"/>
</dbReference>
<reference evidence="2 3" key="1">
    <citation type="submission" date="2023-07" db="EMBL/GenBank/DDBJ databases">
        <title>Sorghum-associated microbial communities from plants grown in Nebraska, USA.</title>
        <authorList>
            <person name="Schachtman D."/>
        </authorList>
    </citation>
    <scope>NUCLEOTIDE SEQUENCE [LARGE SCALE GENOMIC DNA]</scope>
    <source>
        <strain evidence="2 3">DS2154</strain>
    </source>
</reference>
<dbReference type="EMBL" id="JAVDRL010000008">
    <property type="protein sequence ID" value="MDR6532116.1"/>
    <property type="molecule type" value="Genomic_DNA"/>
</dbReference>
<sequence>MAGPFDHPGPRWFSIPAHRPFVEDLARGLLQVLAPLGPEALPAATVLTPTRRGARALADAFVQVAEGAVGGGKALLLPQIRPLGDLDEGEPPFEPGDLSLDLPPAVSSRRRRFELARLVAEHAHLLSFQPQASQALEMAKALADFLDSCQIEEVVTDDGRLDGLAEGDLAQHWQVSARFLKAVLSAWPRRLDEMGLIDVSDRRVRLLNALSDQWEAHPPQGMLVAAGSTGTAPATARLLRVIADLPQGAVVLPGLDDGLADDAWDKVDGLAGEQHPQGAMKRLLVGAGVTRDDVRPWWPEADSRGRWRRRLINEALRPAEATADWLAQIDRLRAEAPGLDPIEEGLKGLSLVSARTEEEAAVACALLLREALETPGLTAALVTPDQELARRVNARLMRWGVVPDSSAGAPLAASAAAILAQHVAGLALDPLDPVRLLAVAKHPLLRADAPAARELELKGLRGPAPRDAAQLLERLKDHPEAKALVERVLAAAHRVAAPYVANPKAGQPAAAARALVEALEALADPTDLWAGSAGEGLASLLSSLITDGLVLPPASAQGFADLLDRLVNEETLRTGGATHPRLRIFGAIEARMVRADRLILAGLEEGIWPRGAPIDPFLSRPMRTRLGLPPPERRIGLTAHDFAQAACAPDVVLVHSERRGGAPAVESRWLWRLKTLARGAGLRLTERSDVLAWARDIDAPGPYEPIKRPAPTPPVADRPRRMAVTRVEALTRDPYAVWARDILRLYPLDRPDEPVEARARGTAIHAAFETFSLEHPGPVPADAAEIFAGLYLGELEKAGMPAAALARERALAREAALWVAELETRRRAGAERIVVEAAGELTFDIGGRPFTVTAKADRIEPTPDGLAHILDYKTGAAPSKKQVETGFSPQLTLTAAILREGGFKDIGPREPGELTYLRVTGRKPAGVEEVRAAAGVDSQEAAIKALQGLRDLIERYDNPKQPYLSRVAPQFVHDHVGDYGHLARVFEWSTSGDDGEGGE</sequence>
<evidence type="ECO:0000313" key="3">
    <source>
        <dbReference type="Proteomes" id="UP001262754"/>
    </source>
</evidence>
<keyword evidence="2" id="KW-0378">Hydrolase</keyword>
<comment type="caution">
    <text evidence="2">The sequence shown here is derived from an EMBL/GenBank/DDBJ whole genome shotgun (WGS) entry which is preliminary data.</text>
</comment>
<dbReference type="RefSeq" id="WP_310032508.1">
    <property type="nucleotide sequence ID" value="NZ_JAVDRL010000008.1"/>
</dbReference>
<dbReference type="InterPro" id="IPR038726">
    <property type="entry name" value="PDDEXK_AddAB-type"/>
</dbReference>
<proteinExistence type="predicted"/>
<name>A0ABU1N0Z1_9CAUL</name>
<keyword evidence="3" id="KW-1185">Reference proteome</keyword>
<keyword evidence="2" id="KW-0067">ATP-binding</keyword>
<dbReference type="InterPro" id="IPR011604">
    <property type="entry name" value="PDDEXK-like_dom_sf"/>
</dbReference>
<dbReference type="Gene3D" id="3.90.320.10">
    <property type="match status" value="1"/>
</dbReference>
<dbReference type="InterPro" id="IPR027417">
    <property type="entry name" value="P-loop_NTPase"/>
</dbReference>
<protein>
    <submittedName>
        <fullName evidence="2">ATP-dependent helicase/nuclease subunit B</fullName>
        <ecNumber evidence="2">3.1.-.-</ecNumber>
        <ecNumber evidence="2">3.6.4.12</ecNumber>
    </submittedName>
</protein>
<keyword evidence="2" id="KW-0347">Helicase</keyword>
<dbReference type="EC" id="3.1.-.-" evidence="2"/>
<accession>A0ABU1N0Z1</accession>
<evidence type="ECO:0000259" key="1">
    <source>
        <dbReference type="Pfam" id="PF12705"/>
    </source>
</evidence>